<feature type="transmembrane region" description="Helical" evidence="3">
    <location>
        <begin position="288"/>
        <end position="309"/>
    </location>
</feature>
<feature type="transmembrane region" description="Helical" evidence="3">
    <location>
        <begin position="578"/>
        <end position="600"/>
    </location>
</feature>
<comment type="subcellular location">
    <subcellularLocation>
        <location evidence="1">Cell inner membrane</location>
        <topology evidence="1">Multi-pass membrane protein</topology>
    </subcellularLocation>
</comment>
<protein>
    <submittedName>
        <fullName evidence="5">TRAP transporter fused permease subunit</fullName>
    </submittedName>
</protein>
<feature type="transmembrane region" description="Helical" evidence="3">
    <location>
        <begin position="148"/>
        <end position="173"/>
    </location>
</feature>
<dbReference type="Proteomes" id="UP000325291">
    <property type="component" value="Unassembled WGS sequence"/>
</dbReference>
<dbReference type="GO" id="GO:0005886">
    <property type="term" value="C:plasma membrane"/>
    <property type="evidence" value="ECO:0007669"/>
    <property type="project" value="UniProtKB-SubCell"/>
</dbReference>
<dbReference type="AlphaFoldDB" id="A0A5A9Z9U1"/>
<dbReference type="PANTHER" id="PTHR43849">
    <property type="entry name" value="BLL3936 PROTEIN"/>
    <property type="match status" value="1"/>
</dbReference>
<accession>A0A5A9Z9U1</accession>
<keyword evidence="1" id="KW-1003">Cell membrane</keyword>
<evidence type="ECO:0000259" key="4">
    <source>
        <dbReference type="Pfam" id="PF06808"/>
    </source>
</evidence>
<feature type="transmembrane region" description="Helical" evidence="3">
    <location>
        <begin position="427"/>
        <end position="458"/>
    </location>
</feature>
<evidence type="ECO:0000313" key="5">
    <source>
        <dbReference type="EMBL" id="KAA0913960.1"/>
    </source>
</evidence>
<keyword evidence="3" id="KW-0472">Membrane</keyword>
<feature type="transmembrane region" description="Helical" evidence="3">
    <location>
        <begin position="124"/>
        <end position="141"/>
    </location>
</feature>
<dbReference type="GO" id="GO:0022857">
    <property type="term" value="F:transmembrane transporter activity"/>
    <property type="evidence" value="ECO:0007669"/>
    <property type="project" value="UniProtKB-UniRule"/>
</dbReference>
<keyword evidence="6" id="KW-1185">Reference proteome</keyword>
<feature type="transmembrane region" description="Helical" evidence="3">
    <location>
        <begin position="243"/>
        <end position="268"/>
    </location>
</feature>
<feature type="transmembrane region" description="Helical" evidence="3">
    <location>
        <begin position="607"/>
        <end position="625"/>
    </location>
</feature>
<feature type="transmembrane region" description="Helical" evidence="3">
    <location>
        <begin position="193"/>
        <end position="217"/>
    </location>
</feature>
<dbReference type="Pfam" id="PF06808">
    <property type="entry name" value="DctM"/>
    <property type="match status" value="1"/>
</dbReference>
<evidence type="ECO:0000256" key="2">
    <source>
        <dbReference type="SAM" id="MobiDB-lite"/>
    </source>
</evidence>
<keyword evidence="3" id="KW-1133">Transmembrane helix</keyword>
<keyword evidence="1" id="KW-0813">Transport</keyword>
<feature type="transmembrane region" description="Helical" evidence="3">
    <location>
        <begin position="64"/>
        <end position="83"/>
    </location>
</feature>
<comment type="caution">
    <text evidence="5">The sequence shown here is derived from an EMBL/GenBank/DDBJ whole genome shotgun (WGS) entry which is preliminary data.</text>
</comment>
<feature type="transmembrane region" description="Helical" evidence="3">
    <location>
        <begin position="95"/>
        <end position="118"/>
    </location>
</feature>
<feature type="transmembrane region" description="Helical" evidence="3">
    <location>
        <begin position="32"/>
        <end position="52"/>
    </location>
</feature>
<gene>
    <name evidence="5" type="ORF">FLO80_13020</name>
</gene>
<keyword evidence="3" id="KW-0812">Transmembrane</keyword>
<feature type="transmembrane region" description="Helical" evidence="3">
    <location>
        <begin position="508"/>
        <end position="533"/>
    </location>
</feature>
<evidence type="ECO:0000256" key="1">
    <source>
        <dbReference type="RuleBase" id="RU369079"/>
    </source>
</evidence>
<dbReference type="NCBIfam" id="TIGR02123">
    <property type="entry name" value="TRAP_fused"/>
    <property type="match status" value="1"/>
</dbReference>
<evidence type="ECO:0000313" key="6">
    <source>
        <dbReference type="Proteomes" id="UP000325291"/>
    </source>
</evidence>
<feature type="transmembrane region" description="Helical" evidence="3">
    <location>
        <begin position="554"/>
        <end position="572"/>
    </location>
</feature>
<dbReference type="InterPro" id="IPR010656">
    <property type="entry name" value="DctM"/>
</dbReference>
<organism evidence="5 6">
    <name type="scientific">Aquicoccus porphyridii</name>
    <dbReference type="NCBI Taxonomy" id="1852029"/>
    <lineage>
        <taxon>Bacteria</taxon>
        <taxon>Pseudomonadati</taxon>
        <taxon>Pseudomonadota</taxon>
        <taxon>Alphaproteobacteria</taxon>
        <taxon>Rhodobacterales</taxon>
        <taxon>Paracoccaceae</taxon>
        <taxon>Aquicoccus</taxon>
    </lineage>
</organism>
<comment type="function">
    <text evidence="1">Part of the tripartite ATP-independent periplasmic (TRAP) transport system.</text>
</comment>
<dbReference type="EMBL" id="VINQ01000009">
    <property type="protein sequence ID" value="KAA0913960.1"/>
    <property type="molecule type" value="Genomic_DNA"/>
</dbReference>
<feature type="domain" description="TRAP C4-dicarboxylate transport system permease DctM subunit" evidence="4">
    <location>
        <begin position="137"/>
        <end position="573"/>
    </location>
</feature>
<feature type="transmembrane region" description="Helical" evidence="3">
    <location>
        <begin position="316"/>
        <end position="336"/>
    </location>
</feature>
<dbReference type="InterPro" id="IPR011853">
    <property type="entry name" value="TRAP_DctM-Dct_fused"/>
</dbReference>
<keyword evidence="1" id="KW-0997">Cell inner membrane</keyword>
<proteinExistence type="predicted"/>
<name>A0A5A9Z9U1_9RHOB</name>
<feature type="transmembrane region" description="Helical" evidence="3">
    <location>
        <begin position="389"/>
        <end position="407"/>
    </location>
</feature>
<feature type="transmembrane region" description="Helical" evidence="3">
    <location>
        <begin position="631"/>
        <end position="648"/>
    </location>
</feature>
<evidence type="ECO:0000256" key="3">
    <source>
        <dbReference type="SAM" id="Phobius"/>
    </source>
</evidence>
<dbReference type="PANTHER" id="PTHR43849:SF2">
    <property type="entry name" value="BLL3936 PROTEIN"/>
    <property type="match status" value="1"/>
</dbReference>
<reference evidence="5 6" key="1">
    <citation type="submission" date="2019-07" db="EMBL/GenBank/DDBJ databases">
        <title>Aquicoccus porphyridii gen. nov., sp. nov., isolated from a small marine red alga, Porphyridium marinum.</title>
        <authorList>
            <person name="Liu L."/>
        </authorList>
    </citation>
    <scope>NUCLEOTIDE SEQUENCE [LARGE SCALE GENOMIC DNA]</scope>
    <source>
        <strain evidence="5 6">L1 8-17</strain>
    </source>
</reference>
<sequence length="664" mass="69020">MPGRPDRPVPQRKGHAVEQDVTSPQASGAKGIVVSALAGILTIVAMAQAASLPSRLGYSYYTEQFLALVLGLSLAIIFLVTGVDTDRKRSGAATTLDWVLSALGLGLSLYVMVAYPSLVSQAMSLPWDALLVGGALFLLVLEGLRRSVGWTLVIVVLVIVGYGMIGHLVPGALQTREVAPQRLAVYLAFDPNGLLGLTLNVAATVVVAFVFFGQLLLRSGGADFFNDIAMSTMGHKRGGAAKISIVASGLFGSISGVVVSNIVATGVVTIKLMIQSGFRRTTAGAVEAVASTGGQIAPPVMGAVAFLMADILQKPYAEIVVAAIVPALLYYVALFVQADLQAAKQGIKPLDVKDAPKTGAVMSRGWVFILPFAAIVTALFWFNQPAETAALWGGAAALTIGLTVGYGKTRMVLRDLWASAVEAGKSITQIIMISAAAGFIIGVLNVTGLGFAATFALVDLGQGNVFVLLLISAVVCLILGMGMPTVGVYLLLAVLIAPSLVQSGVEPIAAHLFIFYLGMMSMVTPPIGIGAFFAAAIAKASPMATAWESMRFGWTAYIVPFLFVFSPALLLIGDPMEIVVAVTTAVIGVYAISAAFVGWFHGPAGQGRRVLIGLAGVALLLPPGVGGAQTLWINAAGFAVLAILWVTARSDRATARPLPENEQS</sequence>
<feature type="transmembrane region" description="Helical" evidence="3">
    <location>
        <begin position="465"/>
        <end position="496"/>
    </location>
</feature>
<feature type="transmembrane region" description="Helical" evidence="3">
    <location>
        <begin position="365"/>
        <end position="382"/>
    </location>
</feature>
<feature type="region of interest" description="Disordered" evidence="2">
    <location>
        <begin position="1"/>
        <end position="23"/>
    </location>
</feature>